<reference evidence="2" key="1">
    <citation type="submission" date="2020-11" db="EMBL/GenBank/DDBJ databases">
        <title>Bacterial whole genome sequence for Panacibacter sp. DH6.</title>
        <authorList>
            <person name="Le V."/>
            <person name="Ko S."/>
            <person name="Ahn C.-Y."/>
            <person name="Oh H.-M."/>
        </authorList>
    </citation>
    <scope>NUCLEOTIDE SEQUENCE</scope>
    <source>
        <strain evidence="2">DH6</strain>
    </source>
</reference>
<dbReference type="InterPro" id="IPR006047">
    <property type="entry name" value="GH13_cat_dom"/>
</dbReference>
<dbReference type="Gene3D" id="3.20.20.80">
    <property type="entry name" value="Glycosidases"/>
    <property type="match status" value="1"/>
</dbReference>
<dbReference type="SUPFAM" id="SSF51011">
    <property type="entry name" value="Glycosyl hydrolase domain"/>
    <property type="match status" value="1"/>
</dbReference>
<dbReference type="Pfam" id="PF16657">
    <property type="entry name" value="Malt_amylase_C"/>
    <property type="match status" value="1"/>
</dbReference>
<gene>
    <name evidence="2" type="ORF">I5907_18505</name>
</gene>
<dbReference type="Pfam" id="PF00128">
    <property type="entry name" value="Alpha-amylase"/>
    <property type="match status" value="1"/>
</dbReference>
<dbReference type="InterPro" id="IPR017853">
    <property type="entry name" value="GH"/>
</dbReference>
<dbReference type="AlphaFoldDB" id="A0A931GZJ9"/>
<dbReference type="SMART" id="SM00642">
    <property type="entry name" value="Aamy"/>
    <property type="match status" value="1"/>
</dbReference>
<dbReference type="InterPro" id="IPR013780">
    <property type="entry name" value="Glyco_hydro_b"/>
</dbReference>
<dbReference type="EMBL" id="JADWYR010000002">
    <property type="protein sequence ID" value="MBG9378237.1"/>
    <property type="molecule type" value="Genomic_DNA"/>
</dbReference>
<feature type="domain" description="Glycosyl hydrolase family 13 catalytic" evidence="1">
    <location>
        <begin position="21"/>
        <end position="338"/>
    </location>
</feature>
<evidence type="ECO:0000259" key="1">
    <source>
        <dbReference type="SMART" id="SM00642"/>
    </source>
</evidence>
<dbReference type="InterPro" id="IPR032091">
    <property type="entry name" value="Malt_amylase-like_C"/>
</dbReference>
<proteinExistence type="predicted"/>
<dbReference type="GO" id="GO:0005975">
    <property type="term" value="P:carbohydrate metabolic process"/>
    <property type="evidence" value="ECO:0007669"/>
    <property type="project" value="InterPro"/>
</dbReference>
<dbReference type="RefSeq" id="WP_196992280.1">
    <property type="nucleotide sequence ID" value="NZ_JADWYR010000002.1"/>
</dbReference>
<dbReference type="CDD" id="cd11313">
    <property type="entry name" value="AmyAc_arch_bac_AmyA"/>
    <property type="match status" value="1"/>
</dbReference>
<protein>
    <submittedName>
        <fullName evidence="2">Alpha-glucosidase C-terminal domain-containing protein</fullName>
    </submittedName>
</protein>
<dbReference type="Gene3D" id="2.60.40.1180">
    <property type="entry name" value="Golgi alpha-mannosidase II"/>
    <property type="match status" value="1"/>
</dbReference>
<evidence type="ECO:0000313" key="2">
    <source>
        <dbReference type="EMBL" id="MBG9378237.1"/>
    </source>
</evidence>
<keyword evidence="3" id="KW-1185">Reference proteome</keyword>
<dbReference type="SUPFAM" id="SSF51445">
    <property type="entry name" value="(Trans)glycosidases"/>
    <property type="match status" value="1"/>
</dbReference>
<dbReference type="PANTHER" id="PTHR47786:SF2">
    <property type="entry name" value="GLYCOSYL HYDROLASE FAMILY 13 CATALYTIC DOMAIN-CONTAINING PROTEIN"/>
    <property type="match status" value="1"/>
</dbReference>
<dbReference type="PANTHER" id="PTHR47786">
    <property type="entry name" value="ALPHA-1,4-GLUCAN:MALTOSE-1-PHOSPHATE MALTOSYLTRANSFERASE"/>
    <property type="match status" value="1"/>
</dbReference>
<name>A0A931GZJ9_9BACT</name>
<dbReference type="Proteomes" id="UP000628448">
    <property type="component" value="Unassembled WGS sequence"/>
</dbReference>
<evidence type="ECO:0000313" key="3">
    <source>
        <dbReference type="Proteomes" id="UP000628448"/>
    </source>
</evidence>
<accession>A0A931GZJ9</accession>
<organism evidence="2 3">
    <name type="scientific">Panacibacter microcysteis</name>
    <dbReference type="NCBI Taxonomy" id="2793269"/>
    <lineage>
        <taxon>Bacteria</taxon>
        <taxon>Pseudomonadati</taxon>
        <taxon>Bacteroidota</taxon>
        <taxon>Chitinophagia</taxon>
        <taxon>Chitinophagales</taxon>
        <taxon>Chitinophagaceae</taxon>
        <taxon>Panacibacter</taxon>
    </lineage>
</organism>
<sequence length="434" mass="50823">MPVRTTKLKHPEWCKNAIIYEVNIRQYTEEGTFNAFSKHLPRLKDLGVDIIWIMPIHPIGVKNRKGTLGSPYAVKDYYAVNPEFGSMQDFKNLVEAIHQHGMYVILDWVANHSSWDNKLVTQHPEWYTKTPEGHFQPTPWYDWEDIIDFDYDQPGIRKYMLAALKYWMTETGIDGYRCDVAGFVPNDFWNKVRAQLDKIRPVFMLAEWESRDMHERAFDMTYSWSLYESMHSVTVERKKFAALVEYIAHDVNTVPANDIRMLFTDNHDKNTWTGTPFEMFGDGLEACIVLTCIARGMPLVYNGQEAGNPKQLPFFEKDVIDWQPHPFFELYKKLFALKHENRALWNGEWGGEMLRIYNDKPSQVISFVREKNSDKVIAAFNFSEQPAEVRLQTKYHIGYYNNLFTAEMVQFTGDDAFVLPAWGYIVLVRKIMPS</sequence>
<comment type="caution">
    <text evidence="2">The sequence shown here is derived from an EMBL/GenBank/DDBJ whole genome shotgun (WGS) entry which is preliminary data.</text>
</comment>